<name>A0A499UZF7_STRAX</name>
<gene>
    <name evidence="2" type="ORF">SAVMC3_00030</name>
</gene>
<feature type="compositionally biased region" description="Polar residues" evidence="1">
    <location>
        <begin position="302"/>
        <end position="315"/>
    </location>
</feature>
<accession>A0A499UZF7</accession>
<sequence length="325" mass="35912">MGGHGVDAALLTALDTALRSLAANSPAAAADALQQLTPSPVQELRFLACRVYAVMNQADEAIAWLLNDERNLRLGWLSSARWASRELIEATTPHCSDETLERLTAMLLDYYPAWEHRRQKGQHSAWGWSQYELLSAICPSRRSDAGCRRLAEWERKFPGQVPSPPTPIQTGFVGSPISDHAARHMTNEQWHRALNMYAKPQAERFWPPQGGVHELAQTLGSRAEQEPERFTDFAFTLGPDAPATYLCAIVGAVTPHLDADRWEQLALHTHQILGPAAAPTICRALQSAPQNFTAASLPALDSYTTDPHPSRTSATPMPREPERIC</sequence>
<reference evidence="2" key="1">
    <citation type="submission" date="2019-04" db="EMBL/GenBank/DDBJ databases">
        <title>Draft genome sequences of Streptomyces avermitilis MC3.</title>
        <authorList>
            <person name="Komaki H."/>
            <person name="Tamura T."/>
            <person name="Hosoyama A."/>
        </authorList>
    </citation>
    <scope>NUCLEOTIDE SEQUENCE</scope>
    <source>
        <strain evidence="2">MC3</strain>
    </source>
</reference>
<protein>
    <submittedName>
        <fullName evidence="2">Uncharacterized protein</fullName>
    </submittedName>
</protein>
<evidence type="ECO:0000256" key="1">
    <source>
        <dbReference type="SAM" id="MobiDB-lite"/>
    </source>
</evidence>
<proteinExistence type="predicted"/>
<feature type="region of interest" description="Disordered" evidence="1">
    <location>
        <begin position="300"/>
        <end position="325"/>
    </location>
</feature>
<dbReference type="AlphaFoldDB" id="A0A499UZF7"/>
<evidence type="ECO:0000313" key="2">
    <source>
        <dbReference type="EMBL" id="BBJ47374.1"/>
    </source>
</evidence>
<organism evidence="2">
    <name type="scientific">Streptomyces avermitilis</name>
    <dbReference type="NCBI Taxonomy" id="33903"/>
    <lineage>
        <taxon>Bacteria</taxon>
        <taxon>Bacillati</taxon>
        <taxon>Actinomycetota</taxon>
        <taxon>Actinomycetes</taxon>
        <taxon>Kitasatosporales</taxon>
        <taxon>Streptomycetaceae</taxon>
        <taxon>Streptomyces</taxon>
    </lineage>
</organism>
<dbReference type="EMBL" id="AP019621">
    <property type="protein sequence ID" value="BBJ47374.1"/>
    <property type="molecule type" value="Genomic_DNA"/>
</dbReference>